<dbReference type="RefSeq" id="WP_034893137.1">
    <property type="nucleotide sequence ID" value="NZ_JRUQ01000038.1"/>
</dbReference>
<dbReference type="GO" id="GO:0009401">
    <property type="term" value="P:phosphoenolpyruvate-dependent sugar phosphotransferase system"/>
    <property type="evidence" value="ECO:0007669"/>
    <property type="project" value="InterPro"/>
</dbReference>
<evidence type="ECO:0000313" key="4">
    <source>
        <dbReference type="Proteomes" id="UP000030351"/>
    </source>
</evidence>
<dbReference type="OrthoDB" id="3183705at2"/>
<protein>
    <submittedName>
        <fullName evidence="3">PTS fructose transporter subunit IIA</fullName>
    </submittedName>
</protein>
<evidence type="ECO:0000256" key="1">
    <source>
        <dbReference type="ARBA" id="ARBA00022679"/>
    </source>
</evidence>
<dbReference type="InterPro" id="IPR051471">
    <property type="entry name" value="Bacterial_PTS_sugar_comp"/>
</dbReference>
<dbReference type="PANTHER" id="PTHR33799:SF1">
    <property type="entry name" value="PTS SYSTEM MANNOSE-SPECIFIC EIIAB COMPONENT-RELATED"/>
    <property type="match status" value="1"/>
</dbReference>
<evidence type="ECO:0000313" key="3">
    <source>
        <dbReference type="EMBL" id="KGT93052.1"/>
    </source>
</evidence>
<organism evidence="3 4">
    <name type="scientific">Erwinia typographi</name>
    <dbReference type="NCBI Taxonomy" id="371042"/>
    <lineage>
        <taxon>Bacteria</taxon>
        <taxon>Pseudomonadati</taxon>
        <taxon>Pseudomonadota</taxon>
        <taxon>Gammaproteobacteria</taxon>
        <taxon>Enterobacterales</taxon>
        <taxon>Erwiniaceae</taxon>
        <taxon>Erwinia</taxon>
    </lineage>
</organism>
<dbReference type="EMBL" id="JRUQ01000038">
    <property type="protein sequence ID" value="KGT93052.1"/>
    <property type="molecule type" value="Genomic_DNA"/>
</dbReference>
<dbReference type="Proteomes" id="UP000030351">
    <property type="component" value="Unassembled WGS sequence"/>
</dbReference>
<dbReference type="STRING" id="371042.NG99_12700"/>
<dbReference type="InterPro" id="IPR004701">
    <property type="entry name" value="PTS_EIIA_man-typ"/>
</dbReference>
<dbReference type="PROSITE" id="PS51096">
    <property type="entry name" value="PTS_EIIA_TYPE_4"/>
    <property type="match status" value="1"/>
</dbReference>
<reference evidence="3 4" key="1">
    <citation type="submission" date="2014-10" db="EMBL/GenBank/DDBJ databases">
        <title>Genome sequence of Erwinia typographi M043b.</title>
        <authorList>
            <person name="Chan K.-G."/>
            <person name="Tan W.-S."/>
        </authorList>
    </citation>
    <scope>NUCLEOTIDE SEQUENCE [LARGE SCALE GENOMIC DNA]</scope>
    <source>
        <strain evidence="3 4">M043b</strain>
    </source>
</reference>
<dbReference type="GO" id="GO:0016020">
    <property type="term" value="C:membrane"/>
    <property type="evidence" value="ECO:0007669"/>
    <property type="project" value="InterPro"/>
</dbReference>
<dbReference type="PANTHER" id="PTHR33799">
    <property type="entry name" value="PTS PERMEASE-RELATED-RELATED"/>
    <property type="match status" value="1"/>
</dbReference>
<sequence length="142" mass="15217">MINVIVATHGPLAEAMLASSRMVYGELPHVSVVTLSEQRGIEGFKRDFARELVHAGQNADGVLVLCDMQSGTPWNIACQHAFSELTTPPVAVVAGVNFPMLLQSEEIAQLTDVHAAAVHLLELTVPTLIIAAPVFSNQSDDF</sequence>
<gene>
    <name evidence="3" type="ORF">NG99_12700</name>
</gene>
<proteinExistence type="predicted"/>
<comment type="caution">
    <text evidence="3">The sequence shown here is derived from an EMBL/GenBank/DDBJ whole genome shotgun (WGS) entry which is preliminary data.</text>
</comment>
<keyword evidence="1" id="KW-0808">Transferase</keyword>
<feature type="domain" description="PTS EIIA type-4" evidence="2">
    <location>
        <begin position="1"/>
        <end position="128"/>
    </location>
</feature>
<evidence type="ECO:0000259" key="2">
    <source>
        <dbReference type="PROSITE" id="PS51096"/>
    </source>
</evidence>
<dbReference type="AlphaFoldDB" id="A0A0A3Z1V6"/>
<dbReference type="GO" id="GO:0016740">
    <property type="term" value="F:transferase activity"/>
    <property type="evidence" value="ECO:0007669"/>
    <property type="project" value="UniProtKB-KW"/>
</dbReference>
<dbReference type="eggNOG" id="COG2893">
    <property type="taxonomic scope" value="Bacteria"/>
</dbReference>
<name>A0A0A3Z1V6_9GAMM</name>
<dbReference type="Pfam" id="PF03610">
    <property type="entry name" value="EIIA-man"/>
    <property type="match status" value="1"/>
</dbReference>
<dbReference type="Gene3D" id="3.40.50.510">
    <property type="entry name" value="Phosphotransferase system, mannose-type IIA component"/>
    <property type="match status" value="1"/>
</dbReference>
<dbReference type="InterPro" id="IPR036662">
    <property type="entry name" value="PTS_EIIA_man-typ_sf"/>
</dbReference>
<dbReference type="SUPFAM" id="SSF53062">
    <property type="entry name" value="PTS system fructose IIA component-like"/>
    <property type="match status" value="1"/>
</dbReference>
<accession>A0A0A3Z1V6</accession>
<keyword evidence="4" id="KW-1185">Reference proteome</keyword>